<evidence type="ECO:0000313" key="3">
    <source>
        <dbReference type="Proteomes" id="UP001066276"/>
    </source>
</evidence>
<feature type="compositionally biased region" description="Basic and acidic residues" evidence="1">
    <location>
        <begin position="114"/>
        <end position="126"/>
    </location>
</feature>
<comment type="caution">
    <text evidence="2">The sequence shown here is derived from an EMBL/GenBank/DDBJ whole genome shotgun (WGS) entry which is preliminary data.</text>
</comment>
<proteinExistence type="predicted"/>
<protein>
    <submittedName>
        <fullName evidence="2">Uncharacterized protein</fullName>
    </submittedName>
</protein>
<dbReference type="Proteomes" id="UP001066276">
    <property type="component" value="Chromosome 7"/>
</dbReference>
<organism evidence="2 3">
    <name type="scientific">Pleurodeles waltl</name>
    <name type="common">Iberian ribbed newt</name>
    <dbReference type="NCBI Taxonomy" id="8319"/>
    <lineage>
        <taxon>Eukaryota</taxon>
        <taxon>Metazoa</taxon>
        <taxon>Chordata</taxon>
        <taxon>Craniata</taxon>
        <taxon>Vertebrata</taxon>
        <taxon>Euteleostomi</taxon>
        <taxon>Amphibia</taxon>
        <taxon>Batrachia</taxon>
        <taxon>Caudata</taxon>
        <taxon>Salamandroidea</taxon>
        <taxon>Salamandridae</taxon>
        <taxon>Pleurodelinae</taxon>
        <taxon>Pleurodeles</taxon>
    </lineage>
</organism>
<sequence>MWLAQQAHLCSCDRSDRSDPHSIAPSAVSACVDPEATQRASLPIGSTWYPWDERDVKGEVPECQAEFVRSGNLQEAAAERTQRIERTKEERSLRSSGVPGERTRLEPRALTVPTRDEDRRPREAYA</sequence>
<keyword evidence="3" id="KW-1185">Reference proteome</keyword>
<dbReference type="EMBL" id="JANPWB010000011">
    <property type="protein sequence ID" value="KAJ1123793.1"/>
    <property type="molecule type" value="Genomic_DNA"/>
</dbReference>
<feature type="compositionally biased region" description="Basic and acidic residues" evidence="1">
    <location>
        <begin position="77"/>
        <end position="93"/>
    </location>
</feature>
<dbReference type="AlphaFoldDB" id="A0AAV7PDJ2"/>
<reference evidence="2" key="1">
    <citation type="journal article" date="2022" name="bioRxiv">
        <title>Sequencing and chromosome-scale assembly of the giantPleurodeles waltlgenome.</title>
        <authorList>
            <person name="Brown T."/>
            <person name="Elewa A."/>
            <person name="Iarovenko S."/>
            <person name="Subramanian E."/>
            <person name="Araus A.J."/>
            <person name="Petzold A."/>
            <person name="Susuki M."/>
            <person name="Suzuki K.-i.T."/>
            <person name="Hayashi T."/>
            <person name="Toyoda A."/>
            <person name="Oliveira C."/>
            <person name="Osipova E."/>
            <person name="Leigh N.D."/>
            <person name="Simon A."/>
            <person name="Yun M.H."/>
        </authorList>
    </citation>
    <scope>NUCLEOTIDE SEQUENCE</scope>
    <source>
        <strain evidence="2">20211129_DDA</strain>
        <tissue evidence="2">Liver</tissue>
    </source>
</reference>
<evidence type="ECO:0000313" key="2">
    <source>
        <dbReference type="EMBL" id="KAJ1123793.1"/>
    </source>
</evidence>
<name>A0AAV7PDJ2_PLEWA</name>
<evidence type="ECO:0000256" key="1">
    <source>
        <dbReference type="SAM" id="MobiDB-lite"/>
    </source>
</evidence>
<gene>
    <name evidence="2" type="ORF">NDU88_002260</name>
</gene>
<feature type="region of interest" description="Disordered" evidence="1">
    <location>
        <begin position="74"/>
        <end position="126"/>
    </location>
</feature>
<accession>A0AAV7PDJ2</accession>